<dbReference type="Gene3D" id="3.30.1360.60">
    <property type="entry name" value="Glucose permease domain IIB"/>
    <property type="match status" value="1"/>
</dbReference>
<evidence type="ECO:0000256" key="11">
    <source>
        <dbReference type="PROSITE-ProRule" id="PRU00421"/>
    </source>
</evidence>
<sequence length="634" mass="66830">MAKDYGETARRLVELAGGKENIKKAFHCMTRLRFNVKDKSLVDDKKMTQLPEVVGVNWHNDQCQIIIGNEVSAVYKAVERLGVATDEDAVQGPAEKKGVFSVIVDSITGCMTPMIPALTAAGMMKVILTILNASGLLTEASMTYQVLSLIGDSAFYFMPFLIAANAAKVFRVNQSLALIIAGVFLHPTFVSLVAGEAAITFIGLPVTKASYSYSVIPIILMVWIMSYIEKMVDAITPKMLKIIMHPTLVILISAPIALIVIGPLGNIAGDGLAEVINFLSAKLGFVIVGILAAFFPFIVMTGMHHALTPIGLSAIATGGSDALIFVSQVCSNVAQSGASLAVAVKSKDKAMKQLASAAGISAVMGITEPALYGVTLKLKRPVVAAALAAGIGGIVGGILQVSLYIAQNSIMAVPAFIGEKGMSNLVYGIIMIAVSFIGAFVLTVVIGFQDEGGQEQQDASDAADPQTADPVLQDGQTGSAGMTRKNVAAPVKGTIVELAQVPDKTFSDKILGDGIAILPEEGKVFAPADGEISCVMDTKHAVAMTTVQGLEILIHVGLETVELQGKYFTSHVENGAKVKEGDLLLEFDLEAVKKAGYQTVTPVIVTNAGDFISVLPMLKEHERVVNGDQLLKVL</sequence>
<dbReference type="InterPro" id="IPR013013">
    <property type="entry name" value="PTS_EIIC_1"/>
</dbReference>
<dbReference type="InterPro" id="IPR036878">
    <property type="entry name" value="Glu_permease_IIB"/>
</dbReference>
<feature type="transmembrane region" description="Helical" evidence="13">
    <location>
        <begin position="248"/>
        <end position="269"/>
    </location>
</feature>
<name>N2A5J8_9FIRM</name>
<accession>N2A5J8</accession>
<dbReference type="InterPro" id="IPR001127">
    <property type="entry name" value="PTS_EIIA_1_perm"/>
</dbReference>
<keyword evidence="2" id="KW-0813">Transport</keyword>
<keyword evidence="18" id="KW-1185">Reference proteome</keyword>
<dbReference type="InterPro" id="IPR011055">
    <property type="entry name" value="Dup_hybrid_motif"/>
</dbReference>
<evidence type="ECO:0000313" key="17">
    <source>
        <dbReference type="EMBL" id="EMZ21713.1"/>
    </source>
</evidence>
<evidence type="ECO:0000256" key="6">
    <source>
        <dbReference type="ARBA" id="ARBA00022683"/>
    </source>
</evidence>
<dbReference type="PANTHER" id="PTHR30175:SF1">
    <property type="entry name" value="PTS SYSTEM ARBUTIN-, CELLOBIOSE-, AND SALICIN-SPECIFIC EIIBC COMPONENT-RELATED"/>
    <property type="match status" value="1"/>
</dbReference>
<dbReference type="PROSITE" id="PS51093">
    <property type="entry name" value="PTS_EIIA_TYPE_1"/>
    <property type="match status" value="1"/>
</dbReference>
<feature type="transmembrane region" description="Helical" evidence="13">
    <location>
        <begin position="143"/>
        <end position="164"/>
    </location>
</feature>
<feature type="transmembrane region" description="Helical" evidence="13">
    <location>
        <begin position="210"/>
        <end position="228"/>
    </location>
</feature>
<keyword evidence="5" id="KW-0808">Transferase</keyword>
<feature type="region of interest" description="Disordered" evidence="12">
    <location>
        <begin position="455"/>
        <end position="483"/>
    </location>
</feature>
<feature type="domain" description="PTS EIIA type-1" evidence="14">
    <location>
        <begin position="503"/>
        <end position="607"/>
    </location>
</feature>
<dbReference type="InterPro" id="IPR001996">
    <property type="entry name" value="PTS_IIB_1"/>
</dbReference>
<dbReference type="NCBIfam" id="TIGR01995">
    <property type="entry name" value="PTS-II-ABC-beta"/>
    <property type="match status" value="1"/>
</dbReference>
<feature type="transmembrane region" description="Helical" evidence="13">
    <location>
        <begin position="115"/>
        <end position="137"/>
    </location>
</feature>
<dbReference type="CDD" id="cd00212">
    <property type="entry name" value="PTS_IIB_glc"/>
    <property type="match status" value="1"/>
</dbReference>
<dbReference type="Proteomes" id="UP000012589">
    <property type="component" value="Unassembled WGS sequence"/>
</dbReference>
<comment type="subcellular location">
    <subcellularLocation>
        <location evidence="1">Cell membrane</location>
        <topology evidence="1">Multi-pass membrane protein</topology>
    </subcellularLocation>
</comment>
<keyword evidence="4" id="KW-0762">Sugar transport</keyword>
<dbReference type="GO" id="GO:0016301">
    <property type="term" value="F:kinase activity"/>
    <property type="evidence" value="ECO:0007669"/>
    <property type="project" value="UniProtKB-KW"/>
</dbReference>
<feature type="transmembrane region" description="Helical" evidence="13">
    <location>
        <begin position="382"/>
        <end position="405"/>
    </location>
</feature>
<feature type="transmembrane region" description="Helical" evidence="13">
    <location>
        <begin position="354"/>
        <end position="376"/>
    </location>
</feature>
<keyword evidence="6" id="KW-0598">Phosphotransferase system</keyword>
<dbReference type="PROSITE" id="PS51103">
    <property type="entry name" value="PTS_EIIC_TYPE_1"/>
    <property type="match status" value="1"/>
</dbReference>
<evidence type="ECO:0000256" key="7">
    <source>
        <dbReference type="ARBA" id="ARBA00022692"/>
    </source>
</evidence>
<dbReference type="PROSITE" id="PS51098">
    <property type="entry name" value="PTS_EIIB_TYPE_1"/>
    <property type="match status" value="1"/>
</dbReference>
<dbReference type="AlphaFoldDB" id="N2A5J8"/>
<dbReference type="FunFam" id="2.70.70.10:FF:000001">
    <property type="entry name" value="PTS system glucose-specific IIA component"/>
    <property type="match status" value="1"/>
</dbReference>
<protein>
    <submittedName>
        <fullName evidence="17">PTS system, beta-glucoside-specific IIABC component</fullName>
    </submittedName>
</protein>
<dbReference type="InterPro" id="IPR018113">
    <property type="entry name" value="PTrfase_EIIB_Cys"/>
</dbReference>
<dbReference type="SUPFAM" id="SSF51261">
    <property type="entry name" value="Duplicated hybrid motif"/>
    <property type="match status" value="1"/>
</dbReference>
<dbReference type="PATRIC" id="fig|1235802.3.peg.4684"/>
<dbReference type="eggNOG" id="COG1263">
    <property type="taxonomic scope" value="Bacteria"/>
</dbReference>
<comment type="caution">
    <text evidence="17">The sequence shown here is derived from an EMBL/GenBank/DDBJ whole genome shotgun (WGS) entry which is preliminary data.</text>
</comment>
<evidence type="ECO:0000256" key="9">
    <source>
        <dbReference type="ARBA" id="ARBA00022989"/>
    </source>
</evidence>
<dbReference type="STRING" id="1235802.C823_04408"/>
<dbReference type="PROSITE" id="PS00371">
    <property type="entry name" value="PTS_EIIA_TYPE_1_HIS"/>
    <property type="match status" value="1"/>
</dbReference>
<evidence type="ECO:0000256" key="8">
    <source>
        <dbReference type="ARBA" id="ARBA00022777"/>
    </source>
</evidence>
<evidence type="ECO:0000259" key="14">
    <source>
        <dbReference type="PROSITE" id="PS51093"/>
    </source>
</evidence>
<evidence type="ECO:0000256" key="13">
    <source>
        <dbReference type="SAM" id="Phobius"/>
    </source>
</evidence>
<dbReference type="GO" id="GO:0090589">
    <property type="term" value="F:protein-phosphocysteine-trehalose phosphotransferase system transporter activity"/>
    <property type="evidence" value="ECO:0007669"/>
    <property type="project" value="TreeGrafter"/>
</dbReference>
<keyword evidence="8" id="KW-0418">Kinase</keyword>
<dbReference type="FunFam" id="3.30.1360.60:FF:000001">
    <property type="entry name" value="PTS system glucose-specific IIBC component PtsG"/>
    <property type="match status" value="1"/>
</dbReference>
<evidence type="ECO:0000256" key="10">
    <source>
        <dbReference type="ARBA" id="ARBA00023136"/>
    </source>
</evidence>
<keyword evidence="3" id="KW-1003">Cell membrane</keyword>
<dbReference type="GO" id="GO:0009401">
    <property type="term" value="P:phosphoenolpyruvate-dependent sugar phosphotransferase system"/>
    <property type="evidence" value="ECO:0007669"/>
    <property type="project" value="UniProtKB-KW"/>
</dbReference>
<evidence type="ECO:0000256" key="5">
    <source>
        <dbReference type="ARBA" id="ARBA00022679"/>
    </source>
</evidence>
<dbReference type="HOGENOM" id="CLU_012312_2_3_9"/>
<reference evidence="17 18" key="1">
    <citation type="journal article" date="2014" name="Genome Announc.">
        <title>Draft genome sequences of the altered schaedler flora, a defined bacterial community from gnotobiotic mice.</title>
        <authorList>
            <person name="Wannemuehler M.J."/>
            <person name="Overstreet A.M."/>
            <person name="Ward D.V."/>
            <person name="Phillips G.J."/>
        </authorList>
    </citation>
    <scope>NUCLEOTIDE SEQUENCE [LARGE SCALE GENOMIC DNA]</scope>
    <source>
        <strain evidence="17 18">ASF492</strain>
    </source>
</reference>
<evidence type="ECO:0000259" key="15">
    <source>
        <dbReference type="PROSITE" id="PS51098"/>
    </source>
</evidence>
<dbReference type="InterPro" id="IPR003352">
    <property type="entry name" value="PTS_EIIC"/>
</dbReference>
<feature type="transmembrane region" description="Helical" evidence="13">
    <location>
        <begin position="425"/>
        <end position="448"/>
    </location>
</feature>
<dbReference type="InterPro" id="IPR050558">
    <property type="entry name" value="PTS_Sugar-Specific_Components"/>
</dbReference>
<evidence type="ECO:0000256" key="12">
    <source>
        <dbReference type="SAM" id="MobiDB-lite"/>
    </source>
</evidence>
<feature type="domain" description="PTS EIIC type-1" evidence="16">
    <location>
        <begin position="105"/>
        <end position="458"/>
    </location>
</feature>
<feature type="active site" description="Phosphocysteine intermediate; for EIIB activity" evidence="11">
    <location>
        <position position="28"/>
    </location>
</feature>
<keyword evidence="7 13" id="KW-0812">Transmembrane</keyword>
<feature type="transmembrane region" description="Helical" evidence="13">
    <location>
        <begin position="275"/>
        <end position="299"/>
    </location>
</feature>
<evidence type="ECO:0000256" key="1">
    <source>
        <dbReference type="ARBA" id="ARBA00004651"/>
    </source>
</evidence>
<dbReference type="eggNOG" id="COG2190">
    <property type="taxonomic scope" value="Bacteria"/>
</dbReference>
<organism evidence="17 18">
    <name type="scientific">Eubacterium plexicaudatum ASF492</name>
    <dbReference type="NCBI Taxonomy" id="1235802"/>
    <lineage>
        <taxon>Bacteria</taxon>
        <taxon>Bacillati</taxon>
        <taxon>Bacillota</taxon>
        <taxon>Clostridia</taxon>
        <taxon>Eubacteriales</taxon>
        <taxon>Eubacteriaceae</taxon>
        <taxon>Eubacterium</taxon>
    </lineage>
</organism>
<dbReference type="Pfam" id="PF02378">
    <property type="entry name" value="PTS_EIIC"/>
    <property type="match status" value="1"/>
</dbReference>
<dbReference type="PROSITE" id="PS01035">
    <property type="entry name" value="PTS_EIIB_TYPE_1_CYS"/>
    <property type="match status" value="1"/>
</dbReference>
<dbReference type="GO" id="GO:0015771">
    <property type="term" value="P:trehalose transport"/>
    <property type="evidence" value="ECO:0007669"/>
    <property type="project" value="TreeGrafter"/>
</dbReference>
<dbReference type="OrthoDB" id="92465at2"/>
<feature type="transmembrane region" description="Helical" evidence="13">
    <location>
        <begin position="176"/>
        <end position="204"/>
    </location>
</feature>
<evidence type="ECO:0000256" key="3">
    <source>
        <dbReference type="ARBA" id="ARBA00022475"/>
    </source>
</evidence>
<keyword evidence="9 13" id="KW-1133">Transmembrane helix</keyword>
<dbReference type="PANTHER" id="PTHR30175">
    <property type="entry name" value="PHOSPHOTRANSFERASE SYSTEM TRANSPORT PROTEIN"/>
    <property type="match status" value="1"/>
</dbReference>
<evidence type="ECO:0000256" key="4">
    <source>
        <dbReference type="ARBA" id="ARBA00022597"/>
    </source>
</evidence>
<evidence type="ECO:0000256" key="2">
    <source>
        <dbReference type="ARBA" id="ARBA00022448"/>
    </source>
</evidence>
<dbReference type="NCBIfam" id="TIGR00830">
    <property type="entry name" value="PTBA"/>
    <property type="match status" value="1"/>
</dbReference>
<keyword evidence="10 13" id="KW-0472">Membrane</keyword>
<dbReference type="SUPFAM" id="SSF55604">
    <property type="entry name" value="Glucose permease domain IIB"/>
    <property type="match status" value="1"/>
</dbReference>
<evidence type="ECO:0000313" key="18">
    <source>
        <dbReference type="Proteomes" id="UP000012589"/>
    </source>
</evidence>
<evidence type="ECO:0000259" key="16">
    <source>
        <dbReference type="PROSITE" id="PS51103"/>
    </source>
</evidence>
<dbReference type="EMBL" id="AQFT01000128">
    <property type="protein sequence ID" value="EMZ21713.1"/>
    <property type="molecule type" value="Genomic_DNA"/>
</dbReference>
<feature type="domain" description="PTS EIIB type-1" evidence="15">
    <location>
        <begin position="6"/>
        <end position="88"/>
    </location>
</feature>
<dbReference type="GO" id="GO:0005886">
    <property type="term" value="C:plasma membrane"/>
    <property type="evidence" value="ECO:0007669"/>
    <property type="project" value="UniProtKB-SubCell"/>
</dbReference>
<dbReference type="Pfam" id="PF00367">
    <property type="entry name" value="PTS_EIIB"/>
    <property type="match status" value="1"/>
</dbReference>
<dbReference type="Gene3D" id="2.70.70.10">
    <property type="entry name" value="Glucose Permease (Domain IIA)"/>
    <property type="match status" value="1"/>
</dbReference>
<gene>
    <name evidence="17" type="ORF">C823_04408</name>
</gene>
<dbReference type="GO" id="GO:0008982">
    <property type="term" value="F:protein-N(PI)-phosphohistidine-sugar phosphotransferase activity"/>
    <property type="evidence" value="ECO:0007669"/>
    <property type="project" value="InterPro"/>
</dbReference>
<dbReference type="Pfam" id="PF00358">
    <property type="entry name" value="PTS_EIIA_1"/>
    <property type="match status" value="1"/>
</dbReference>
<proteinExistence type="predicted"/>
<dbReference type="InterPro" id="IPR011297">
    <property type="entry name" value="PTS_IIABC_b_glu"/>
</dbReference>